<dbReference type="STRING" id="1271860.SAMN05216174_102217"/>
<evidence type="ECO:0000313" key="3">
    <source>
        <dbReference type="Proteomes" id="UP000199501"/>
    </source>
</evidence>
<proteinExistence type="predicted"/>
<evidence type="ECO:0000256" key="1">
    <source>
        <dbReference type="SAM" id="MobiDB-lite"/>
    </source>
</evidence>
<accession>A0A1G6LSE5</accession>
<protein>
    <submittedName>
        <fullName evidence="2">Uncharacterized protein</fullName>
    </submittedName>
</protein>
<reference evidence="3" key="1">
    <citation type="submission" date="2016-10" db="EMBL/GenBank/DDBJ databases">
        <authorList>
            <person name="Varghese N."/>
            <person name="Submissions S."/>
        </authorList>
    </citation>
    <scope>NUCLEOTIDE SEQUENCE [LARGE SCALE GENOMIC DNA]</scope>
    <source>
        <strain evidence="3">IBRC-M 10403</strain>
    </source>
</reference>
<evidence type="ECO:0000313" key="2">
    <source>
        <dbReference type="EMBL" id="SDC46111.1"/>
    </source>
</evidence>
<sequence>MLTACAGHETPNSQNPAAQPPPTAAGQAPEGQPARTPPGDHKPVPPGQIDATALPEGYPKKVWTEGDGKTVGVVAQEGGCGKASAEVAEQTPRRIVLLLVETTPSTPEMCTMDLRYPTVTVELEQPLGERTVVLKSEQRTS</sequence>
<dbReference type="EMBL" id="FMZZ01000002">
    <property type="protein sequence ID" value="SDC46111.1"/>
    <property type="molecule type" value="Genomic_DNA"/>
</dbReference>
<dbReference type="Proteomes" id="UP000199501">
    <property type="component" value="Unassembled WGS sequence"/>
</dbReference>
<feature type="compositionally biased region" description="Low complexity" evidence="1">
    <location>
        <begin position="24"/>
        <end position="34"/>
    </location>
</feature>
<name>A0A1G6LSE5_9PSEU</name>
<feature type="region of interest" description="Disordered" evidence="1">
    <location>
        <begin position="1"/>
        <end position="60"/>
    </location>
</feature>
<dbReference type="AlphaFoldDB" id="A0A1G6LSE5"/>
<gene>
    <name evidence="2" type="ORF">SAMN05216174_102217</name>
</gene>
<keyword evidence="3" id="KW-1185">Reference proteome</keyword>
<organism evidence="2 3">
    <name type="scientific">Actinokineospora iranica</name>
    <dbReference type="NCBI Taxonomy" id="1271860"/>
    <lineage>
        <taxon>Bacteria</taxon>
        <taxon>Bacillati</taxon>
        <taxon>Actinomycetota</taxon>
        <taxon>Actinomycetes</taxon>
        <taxon>Pseudonocardiales</taxon>
        <taxon>Pseudonocardiaceae</taxon>
        <taxon>Actinokineospora</taxon>
    </lineage>
</organism>